<keyword evidence="3" id="KW-1185">Reference proteome</keyword>
<evidence type="ECO:0000256" key="1">
    <source>
        <dbReference type="SAM" id="Phobius"/>
    </source>
</evidence>
<keyword evidence="1" id="KW-0812">Transmembrane</keyword>
<dbReference type="EMBL" id="JBHSQV010000142">
    <property type="protein sequence ID" value="MFC5986922.1"/>
    <property type="molecule type" value="Genomic_DNA"/>
</dbReference>
<feature type="transmembrane region" description="Helical" evidence="1">
    <location>
        <begin position="6"/>
        <end position="26"/>
    </location>
</feature>
<dbReference type="Proteomes" id="UP001596250">
    <property type="component" value="Unassembled WGS sequence"/>
</dbReference>
<keyword evidence="1" id="KW-0472">Membrane</keyword>
<dbReference type="RefSeq" id="WP_379894228.1">
    <property type="nucleotide sequence ID" value="NZ_CBCSCT010000063.1"/>
</dbReference>
<sequence length="190" mass="22111">MGTVLLNLVILILGVFIGGILVYSYAHWNMEARRQDKVVRDRALLRENIKRIRHEIEHNMTVLNKLHQDMDHDKLSRPDHLRKCAAHVDTISSFAFNYLNGTQLNILLPMALESLIFDTYNALEGLKKQYIHTLNMQEPFGNQEDPQTLHQEFSLLFAHINDVSTILEKNLKQIEAYWRKVEANGLHLLD</sequence>
<protein>
    <submittedName>
        <fullName evidence="2">Uncharacterized protein</fullName>
    </submittedName>
</protein>
<reference evidence="3" key="1">
    <citation type="journal article" date="2019" name="Int. J. Syst. Evol. Microbiol.">
        <title>The Global Catalogue of Microorganisms (GCM) 10K type strain sequencing project: providing services to taxonomists for standard genome sequencing and annotation.</title>
        <authorList>
            <consortium name="The Broad Institute Genomics Platform"/>
            <consortium name="The Broad Institute Genome Sequencing Center for Infectious Disease"/>
            <person name="Wu L."/>
            <person name="Ma J."/>
        </authorList>
    </citation>
    <scope>NUCLEOTIDE SEQUENCE [LARGE SCALE GENOMIC DNA]</scope>
    <source>
        <strain evidence="3">CCM 8749</strain>
    </source>
</reference>
<comment type="caution">
    <text evidence="2">The sequence shown here is derived from an EMBL/GenBank/DDBJ whole genome shotgun (WGS) entry which is preliminary data.</text>
</comment>
<organism evidence="2 3">
    <name type="scientific">Marinicrinis lubricantis</name>
    <dbReference type="NCBI Taxonomy" id="2086470"/>
    <lineage>
        <taxon>Bacteria</taxon>
        <taxon>Bacillati</taxon>
        <taxon>Bacillota</taxon>
        <taxon>Bacilli</taxon>
        <taxon>Bacillales</taxon>
        <taxon>Paenibacillaceae</taxon>
    </lineage>
</organism>
<proteinExistence type="predicted"/>
<evidence type="ECO:0000313" key="3">
    <source>
        <dbReference type="Proteomes" id="UP001596250"/>
    </source>
</evidence>
<gene>
    <name evidence="2" type="ORF">ACFPXP_10895</name>
</gene>
<evidence type="ECO:0000313" key="2">
    <source>
        <dbReference type="EMBL" id="MFC5986922.1"/>
    </source>
</evidence>
<name>A0ABW1IPC4_9BACL</name>
<keyword evidence="1" id="KW-1133">Transmembrane helix</keyword>
<accession>A0ABW1IPC4</accession>